<dbReference type="InterPro" id="IPR023194">
    <property type="entry name" value="eIF3-like_dom_sf"/>
</dbReference>
<dbReference type="OMA" id="KNIANTW"/>
<evidence type="ECO:0000256" key="4">
    <source>
        <dbReference type="HAMAP-Rule" id="MF_03009"/>
    </source>
</evidence>
<dbReference type="GO" id="GO:0005852">
    <property type="term" value="C:eukaryotic translation initiation factor 3 complex"/>
    <property type="evidence" value="ECO:0007669"/>
    <property type="project" value="UniProtKB-UniRule"/>
</dbReference>
<keyword evidence="3 4" id="KW-0648">Protein biosynthesis</keyword>
<dbReference type="InParanoid" id="G7E5A1"/>
<evidence type="ECO:0000256" key="2">
    <source>
        <dbReference type="ARBA" id="ARBA00022540"/>
    </source>
</evidence>
<feature type="compositionally biased region" description="Basic and acidic residues" evidence="5">
    <location>
        <begin position="101"/>
        <end position="115"/>
    </location>
</feature>
<accession>G7E5A1</accession>
<evidence type="ECO:0000313" key="7">
    <source>
        <dbReference type="Proteomes" id="UP000009131"/>
    </source>
</evidence>
<dbReference type="PANTHER" id="PTHR21681">
    <property type="entry name" value="EUKARYOTIC TRANSLATION INITIATION FACTOR 3 SUBUNIT J"/>
    <property type="match status" value="1"/>
</dbReference>
<organism evidence="6 7">
    <name type="scientific">Mixia osmundae (strain CBS 9802 / IAM 14324 / JCM 22182 / KY 12970)</name>
    <dbReference type="NCBI Taxonomy" id="764103"/>
    <lineage>
        <taxon>Eukaryota</taxon>
        <taxon>Fungi</taxon>
        <taxon>Dikarya</taxon>
        <taxon>Basidiomycota</taxon>
        <taxon>Pucciniomycotina</taxon>
        <taxon>Mixiomycetes</taxon>
        <taxon>Mixiales</taxon>
        <taxon>Mixiaceae</taxon>
        <taxon>Mixia</taxon>
    </lineage>
</organism>
<dbReference type="Gene3D" id="1.10.246.60">
    <property type="entry name" value="Eukaryotic translation initiation factor 3 like domains"/>
    <property type="match status" value="1"/>
</dbReference>
<keyword evidence="1 4" id="KW-0963">Cytoplasm</keyword>
<comment type="similarity">
    <text evidence="4">Belongs to the eIF-3 subunit J family.</text>
</comment>
<evidence type="ECO:0000256" key="5">
    <source>
        <dbReference type="SAM" id="MobiDB-lite"/>
    </source>
</evidence>
<comment type="subcellular location">
    <subcellularLocation>
        <location evidence="4">Cytoplasm</location>
    </subcellularLocation>
</comment>
<dbReference type="STRING" id="764103.G7E5A1"/>
<dbReference type="Pfam" id="PF08597">
    <property type="entry name" value="eIF3_subunit"/>
    <property type="match status" value="1"/>
</dbReference>
<feature type="compositionally biased region" description="Basic and acidic residues" evidence="5">
    <location>
        <begin position="75"/>
        <end position="94"/>
    </location>
</feature>
<dbReference type="GO" id="GO:0033290">
    <property type="term" value="C:eukaryotic 48S preinitiation complex"/>
    <property type="evidence" value="ECO:0007669"/>
    <property type="project" value="UniProtKB-UniRule"/>
</dbReference>
<dbReference type="HAMAP" id="MF_03009">
    <property type="entry name" value="eIF3j"/>
    <property type="match status" value="1"/>
</dbReference>
<comment type="caution">
    <text evidence="6">The sequence shown here is derived from an EMBL/GenBank/DDBJ whole genome shotgun (WGS) entry which is preliminary data.</text>
</comment>
<dbReference type="Proteomes" id="UP000009131">
    <property type="component" value="Unassembled WGS sequence"/>
</dbReference>
<evidence type="ECO:0000256" key="1">
    <source>
        <dbReference type="ARBA" id="ARBA00022490"/>
    </source>
</evidence>
<dbReference type="GO" id="GO:0001732">
    <property type="term" value="P:formation of cytoplasmic translation initiation complex"/>
    <property type="evidence" value="ECO:0007669"/>
    <property type="project" value="UniProtKB-UniRule"/>
</dbReference>
<dbReference type="eggNOG" id="KOG4813">
    <property type="taxonomic scope" value="Eukaryota"/>
</dbReference>
<dbReference type="InterPro" id="IPR013906">
    <property type="entry name" value="eIF3j"/>
</dbReference>
<dbReference type="RefSeq" id="XP_014569435.1">
    <property type="nucleotide sequence ID" value="XM_014713949.1"/>
</dbReference>
<dbReference type="OrthoDB" id="20381at2759"/>
<dbReference type="AlphaFoldDB" id="G7E5A1"/>
<gene>
    <name evidence="6" type="primary">Mo04691</name>
    <name evidence="4" type="synonym">HCR1</name>
    <name evidence="6" type="ORF">E5Q_04691</name>
</gene>
<keyword evidence="2 4" id="KW-0396">Initiation factor</keyword>
<sequence>MSDWDASEDERPAAPTPALAAIKSNRWDDEDADEGPVKDSWSSDSDEDKPRQSAPANGSAASAAPVRRKGITKQKIAEKEAAEQARQEEAERLARLANDPAARKRQEREQQEKSDLVAAKALFGSAGTRDTDELLSLGIKTKEDASELAERLSDFLVTKHGSKPLYALFVEDFIKRCCIPLKDVEVRKAASGLTLLANEKQKVAKEMASGKKKSKGASKPVANVKGATRLDTAAYDDALDDDFDDDAFM</sequence>
<comment type="subunit">
    <text evidence="4">Component of the eukaryotic translation initiation factor 3 (eIF-3) complex.</text>
</comment>
<dbReference type="GO" id="GO:0003743">
    <property type="term" value="F:translation initiation factor activity"/>
    <property type="evidence" value="ECO:0007669"/>
    <property type="project" value="UniProtKB-UniRule"/>
</dbReference>
<evidence type="ECO:0000313" key="6">
    <source>
        <dbReference type="EMBL" id="GAA98011.1"/>
    </source>
</evidence>
<proteinExistence type="inferred from homology"/>
<name>G7E5A1_MIXOS</name>
<dbReference type="PANTHER" id="PTHR21681:SF0">
    <property type="entry name" value="EUKARYOTIC TRANSLATION INITIATION FACTOR 3 SUBUNIT J"/>
    <property type="match status" value="1"/>
</dbReference>
<feature type="region of interest" description="Disordered" evidence="5">
    <location>
        <begin position="1"/>
        <end position="115"/>
    </location>
</feature>
<dbReference type="FunCoup" id="G7E5A1">
    <property type="interactions" value="52"/>
</dbReference>
<dbReference type="GO" id="GO:0016282">
    <property type="term" value="C:eukaryotic 43S preinitiation complex"/>
    <property type="evidence" value="ECO:0007669"/>
    <property type="project" value="UniProtKB-UniRule"/>
</dbReference>
<dbReference type="EMBL" id="BABT02000150">
    <property type="protein sequence ID" value="GAA98011.1"/>
    <property type="molecule type" value="Genomic_DNA"/>
</dbReference>
<evidence type="ECO:0000256" key="3">
    <source>
        <dbReference type="ARBA" id="ARBA00022917"/>
    </source>
</evidence>
<keyword evidence="7" id="KW-1185">Reference proteome</keyword>
<feature type="compositionally biased region" description="Low complexity" evidence="5">
    <location>
        <begin position="53"/>
        <end position="65"/>
    </location>
</feature>
<reference evidence="6 7" key="2">
    <citation type="journal article" date="2012" name="Open Biol.">
        <title>Characteristics of nucleosomes and linker DNA regions on the genome of the basidiomycete Mixia osmundae revealed by mono- and dinucleosome mapping.</title>
        <authorList>
            <person name="Nishida H."/>
            <person name="Kondo S."/>
            <person name="Matsumoto T."/>
            <person name="Suzuki Y."/>
            <person name="Yoshikawa H."/>
            <person name="Taylor T.D."/>
            <person name="Sugiyama J."/>
        </authorList>
    </citation>
    <scope>NUCLEOTIDE SEQUENCE [LARGE SCALE GENOMIC DNA]</scope>
    <source>
        <strain evidence="7">CBS 9802 / IAM 14324 / JCM 22182 / KY 12970</strain>
    </source>
</reference>
<protein>
    <recommendedName>
        <fullName evidence="4">Eukaryotic translation initiation factor 3 subunit J</fullName>
        <shortName evidence="4">eIF3j</shortName>
    </recommendedName>
    <alternativeName>
        <fullName evidence="4">Eukaryotic translation initiation factor 3 30 kDa subunit homolog</fullName>
        <shortName evidence="4">eIF-3 30 kDa subunit homolog</shortName>
    </alternativeName>
</protein>
<dbReference type="HOGENOM" id="CLU_085806_0_0_1"/>
<reference evidence="6 7" key="1">
    <citation type="journal article" date="2011" name="J. Gen. Appl. Microbiol.">
        <title>Draft genome sequencing of the enigmatic basidiomycete Mixia osmundae.</title>
        <authorList>
            <person name="Nishida H."/>
            <person name="Nagatsuka Y."/>
            <person name="Sugiyama J."/>
        </authorList>
    </citation>
    <scope>NUCLEOTIDE SEQUENCE [LARGE SCALE GENOMIC DNA]</scope>
    <source>
        <strain evidence="7">CBS 9802 / IAM 14324 / JCM 22182 / KY 12970</strain>
    </source>
</reference>
<comment type="function">
    <text evidence="4">Component of the eukaryotic translation initiation factor 3 (eIF-3) complex, which is involved in protein synthesis of a specialized repertoire of mRNAs and, together with other initiation factors, stimulates binding of mRNA and methionyl-tRNAi to the 40S ribosome. The eIF-3 complex specifically targets and initiates translation of a subset of mRNAs involved in cell proliferation.</text>
</comment>